<dbReference type="CDD" id="cd01189">
    <property type="entry name" value="INT_ICEBs1_C_like"/>
    <property type="match status" value="1"/>
</dbReference>
<keyword evidence="10" id="KW-1185">Reference proteome</keyword>
<evidence type="ECO:0000256" key="6">
    <source>
        <dbReference type="PROSITE-ProRule" id="PRU01248"/>
    </source>
</evidence>
<keyword evidence="3" id="KW-0229">DNA integration</keyword>
<dbReference type="InterPro" id="IPR050090">
    <property type="entry name" value="Tyrosine_recombinase_XerCD"/>
</dbReference>
<protein>
    <submittedName>
        <fullName evidence="9">Site-specific integrase</fullName>
    </submittedName>
</protein>
<dbReference type="Proteomes" id="UP001198983">
    <property type="component" value="Chromosome"/>
</dbReference>
<dbReference type="Pfam" id="PF14659">
    <property type="entry name" value="Phage_int_SAM_3"/>
    <property type="match status" value="1"/>
</dbReference>
<dbReference type="InterPro" id="IPR013762">
    <property type="entry name" value="Integrase-like_cat_sf"/>
</dbReference>
<dbReference type="PANTHER" id="PTHR30349">
    <property type="entry name" value="PHAGE INTEGRASE-RELATED"/>
    <property type="match status" value="1"/>
</dbReference>
<dbReference type="GO" id="GO:0015074">
    <property type="term" value="P:DNA integration"/>
    <property type="evidence" value="ECO:0007669"/>
    <property type="project" value="UniProtKB-KW"/>
</dbReference>
<dbReference type="InterPro" id="IPR011010">
    <property type="entry name" value="DNA_brk_join_enz"/>
</dbReference>
<dbReference type="InterPro" id="IPR044068">
    <property type="entry name" value="CB"/>
</dbReference>
<evidence type="ECO:0000256" key="3">
    <source>
        <dbReference type="ARBA" id="ARBA00022908"/>
    </source>
</evidence>
<organism evidence="9 10">
    <name type="scientific">Terrisporobacter hibernicus</name>
    <dbReference type="NCBI Taxonomy" id="2813371"/>
    <lineage>
        <taxon>Bacteria</taxon>
        <taxon>Bacillati</taxon>
        <taxon>Bacillota</taxon>
        <taxon>Clostridia</taxon>
        <taxon>Peptostreptococcales</taxon>
        <taxon>Peptostreptococcaceae</taxon>
        <taxon>Terrisporobacter</taxon>
    </lineage>
</organism>
<dbReference type="PANTHER" id="PTHR30349:SF64">
    <property type="entry name" value="PROPHAGE INTEGRASE INTD-RELATED"/>
    <property type="match status" value="1"/>
</dbReference>
<dbReference type="RefSeq" id="WP_228417045.1">
    <property type="nucleotide sequence ID" value="NZ_CP081135.1"/>
</dbReference>
<evidence type="ECO:0000259" key="7">
    <source>
        <dbReference type="PROSITE" id="PS51898"/>
    </source>
</evidence>
<dbReference type="EMBL" id="CP081135">
    <property type="protein sequence ID" value="UEL49191.1"/>
    <property type="molecule type" value="Genomic_DNA"/>
</dbReference>
<sequence>MSKRANGEGSISKYKNGWRSRLMVGYDNSGKPVRKEFYGKTQKEVKKKLDEYKKLISNGIIPTNDKITLEEWFYTWLWDFRKRDLKEKSFQRYEGIYRNYILNSDIGRVKLTDLNSSHIQRYYNKLLDVDNKPTSTIKSLNTKLKTCLTEAEKQGYIQKNWCKLVTLPKDRNAKEIKVLTKEEQDLFVEAIKGHPLETLFLLALGTGLRLGELLGLKWQDIDFTEKNLKVNRSLQRITEITREGNRHSKIIEQTPKSKNSSRTIPLPDDVIKKLKLHKSLQNESKLLSGSLYSDNDYVFTNEIGYPIDDKKPGRNLKSILKKLNIEPIKFHALRHTYATRLFEVNVSPKIVQMLMGHYDISITMDIYTHVMENQKVEAVEQLNQILKIGS</sequence>
<comment type="function">
    <text evidence="1">Site-specific tyrosine recombinase, which acts by catalyzing the cutting and rejoining of the recombining DNA molecules.</text>
</comment>
<feature type="domain" description="Core-binding (CB)" evidence="8">
    <location>
        <begin position="64"/>
        <end position="152"/>
    </location>
</feature>
<comment type="similarity">
    <text evidence="2">Belongs to the 'phage' integrase family.</text>
</comment>
<dbReference type="InterPro" id="IPR002104">
    <property type="entry name" value="Integrase_catalytic"/>
</dbReference>
<keyword evidence="5" id="KW-0233">DNA recombination</keyword>
<evidence type="ECO:0000256" key="5">
    <source>
        <dbReference type="ARBA" id="ARBA00023172"/>
    </source>
</evidence>
<dbReference type="SUPFAM" id="SSF56349">
    <property type="entry name" value="DNA breaking-rejoining enzymes"/>
    <property type="match status" value="1"/>
</dbReference>
<dbReference type="InterPro" id="IPR004107">
    <property type="entry name" value="Integrase_SAM-like_N"/>
</dbReference>
<accession>A0AAX2ZJI2</accession>
<dbReference type="PROSITE" id="PS51900">
    <property type="entry name" value="CB"/>
    <property type="match status" value="1"/>
</dbReference>
<evidence type="ECO:0000259" key="8">
    <source>
        <dbReference type="PROSITE" id="PS51900"/>
    </source>
</evidence>
<dbReference type="PROSITE" id="PS51898">
    <property type="entry name" value="TYR_RECOMBINASE"/>
    <property type="match status" value="1"/>
</dbReference>
<dbReference type="GO" id="GO:0006310">
    <property type="term" value="P:DNA recombination"/>
    <property type="evidence" value="ECO:0007669"/>
    <property type="project" value="UniProtKB-KW"/>
</dbReference>
<dbReference type="Gene3D" id="1.10.443.10">
    <property type="entry name" value="Intergrase catalytic core"/>
    <property type="match status" value="1"/>
</dbReference>
<dbReference type="InterPro" id="IPR010998">
    <property type="entry name" value="Integrase_recombinase_N"/>
</dbReference>
<dbReference type="Pfam" id="PF00589">
    <property type="entry name" value="Phage_integrase"/>
    <property type="match status" value="1"/>
</dbReference>
<reference evidence="9 10" key="1">
    <citation type="journal article" date="2023" name="Int. J. Syst. Evol. Microbiol.">
        <title>Terrisporobacter hibernicus sp. nov., isolated from bovine faeces in Northern Ireland.</title>
        <authorList>
            <person name="Mitchell M."/>
            <person name="Nguyen S.V."/>
            <person name="Connor M."/>
            <person name="Fairley D.J."/>
            <person name="Donoghue O."/>
            <person name="Marshall H."/>
            <person name="Koolman L."/>
            <person name="McMullan G."/>
            <person name="Schaffer K.E."/>
            <person name="McGrath J.W."/>
            <person name="Fanning S."/>
        </authorList>
    </citation>
    <scope>NUCLEOTIDE SEQUENCE [LARGE SCALE GENOMIC DNA]</scope>
    <source>
        <strain evidence="9 10">MCA3</strain>
    </source>
</reference>
<dbReference type="AlphaFoldDB" id="A0AAX2ZJI2"/>
<gene>
    <name evidence="9" type="ORF">JW646_07025</name>
</gene>
<evidence type="ECO:0000313" key="10">
    <source>
        <dbReference type="Proteomes" id="UP001198983"/>
    </source>
</evidence>
<dbReference type="KEGG" id="tem:JW646_07025"/>
<feature type="domain" description="Tyr recombinase" evidence="7">
    <location>
        <begin position="174"/>
        <end position="380"/>
    </location>
</feature>
<proteinExistence type="inferred from homology"/>
<evidence type="ECO:0000256" key="2">
    <source>
        <dbReference type="ARBA" id="ARBA00008857"/>
    </source>
</evidence>
<evidence type="ECO:0000256" key="4">
    <source>
        <dbReference type="ARBA" id="ARBA00023125"/>
    </source>
</evidence>
<evidence type="ECO:0000313" key="9">
    <source>
        <dbReference type="EMBL" id="UEL49191.1"/>
    </source>
</evidence>
<name>A0AAX2ZJI2_9FIRM</name>
<keyword evidence="4 6" id="KW-0238">DNA-binding</keyword>
<dbReference type="Gene3D" id="1.10.150.130">
    <property type="match status" value="1"/>
</dbReference>
<evidence type="ECO:0000256" key="1">
    <source>
        <dbReference type="ARBA" id="ARBA00003283"/>
    </source>
</evidence>
<dbReference type="GO" id="GO:0003677">
    <property type="term" value="F:DNA binding"/>
    <property type="evidence" value="ECO:0007669"/>
    <property type="project" value="UniProtKB-UniRule"/>
</dbReference>